<dbReference type="Pfam" id="PF02410">
    <property type="entry name" value="RsfS"/>
    <property type="match status" value="1"/>
</dbReference>
<gene>
    <name evidence="2" type="ORF">BD311DRAFT_757319</name>
</gene>
<sequence>MLSAALRKETQSLAACTLRCRARPCQDLARRALTSSAPSSSSISPSSSASPVSSSALPWFMDPSDDPAVPSSYARHVGLAQAPTRPLPPLPADLPSDHPIVRLHAELKSSPHLEPGTLLVRSPIPTAVGPPLPESLPKGRRKRGRTYVGEGVAESMGGIWEWLVIAQVKEGTENRGAIESVIRVVRKALLTCDSPVPLPPNNKRRANGSWAMIDAGDFAVHILSREAREKYFPDRREFL</sequence>
<name>A0A4Q9MS08_9APHY</name>
<dbReference type="Gene3D" id="3.30.460.10">
    <property type="entry name" value="Beta Polymerase, domain 2"/>
    <property type="match status" value="1"/>
</dbReference>
<dbReference type="AlphaFoldDB" id="A0A4Q9MS08"/>
<organism evidence="2">
    <name type="scientific">Dichomitus squalens</name>
    <dbReference type="NCBI Taxonomy" id="114155"/>
    <lineage>
        <taxon>Eukaryota</taxon>
        <taxon>Fungi</taxon>
        <taxon>Dikarya</taxon>
        <taxon>Basidiomycota</taxon>
        <taxon>Agaricomycotina</taxon>
        <taxon>Agaricomycetes</taxon>
        <taxon>Polyporales</taxon>
        <taxon>Polyporaceae</taxon>
        <taxon>Dichomitus</taxon>
    </lineage>
</organism>
<evidence type="ECO:0000313" key="2">
    <source>
        <dbReference type="EMBL" id="TBU29061.1"/>
    </source>
</evidence>
<protein>
    <submittedName>
        <fullName evidence="2">Uncharacterized protein</fullName>
    </submittedName>
</protein>
<dbReference type="EMBL" id="ML143416">
    <property type="protein sequence ID" value="TBU29061.1"/>
    <property type="molecule type" value="Genomic_DNA"/>
</dbReference>
<evidence type="ECO:0000256" key="1">
    <source>
        <dbReference type="SAM" id="MobiDB-lite"/>
    </source>
</evidence>
<feature type="region of interest" description="Disordered" evidence="1">
    <location>
        <begin position="122"/>
        <end position="143"/>
    </location>
</feature>
<dbReference type="SUPFAM" id="SSF81301">
    <property type="entry name" value="Nucleotidyltransferase"/>
    <property type="match status" value="1"/>
</dbReference>
<dbReference type="Proteomes" id="UP000292957">
    <property type="component" value="Unassembled WGS sequence"/>
</dbReference>
<proteinExistence type="predicted"/>
<reference evidence="2" key="1">
    <citation type="submission" date="2019-01" db="EMBL/GenBank/DDBJ databases">
        <title>Draft genome sequences of three monokaryotic isolates of the white-rot basidiomycete fungus Dichomitus squalens.</title>
        <authorList>
            <consortium name="DOE Joint Genome Institute"/>
            <person name="Lopez S.C."/>
            <person name="Andreopoulos B."/>
            <person name="Pangilinan J."/>
            <person name="Lipzen A."/>
            <person name="Riley R."/>
            <person name="Ahrendt S."/>
            <person name="Ng V."/>
            <person name="Barry K."/>
            <person name="Daum C."/>
            <person name="Grigoriev I.V."/>
            <person name="Hilden K.S."/>
            <person name="Makela M.R."/>
            <person name="de Vries R.P."/>
        </authorList>
    </citation>
    <scope>NUCLEOTIDE SEQUENCE [LARGE SCALE GENOMIC DNA]</scope>
    <source>
        <strain evidence="2">OM18370.1</strain>
    </source>
</reference>
<accession>A0A4Q9MS08</accession>
<dbReference type="InterPro" id="IPR043519">
    <property type="entry name" value="NT_sf"/>
</dbReference>
<dbReference type="OrthoDB" id="21330at2759"/>